<keyword evidence="8" id="KW-0503">Monooxygenase</keyword>
<protein>
    <submittedName>
        <fullName evidence="11">Cytochrome P450</fullName>
    </submittedName>
</protein>
<dbReference type="RefSeq" id="XP_040765809.1">
    <property type="nucleotide sequence ID" value="XM_040906310.1"/>
</dbReference>
<dbReference type="InterPro" id="IPR036396">
    <property type="entry name" value="Cyt_P450_sf"/>
</dbReference>
<dbReference type="InParanoid" id="A0A165EZU0"/>
<dbReference type="SUPFAM" id="SSF48264">
    <property type="entry name" value="Cytochrome P450"/>
    <property type="match status" value="1"/>
</dbReference>
<feature type="binding site" description="axial binding residue" evidence="9">
    <location>
        <position position="506"/>
    </location>
    <ligand>
        <name>heme</name>
        <dbReference type="ChEBI" id="CHEBI:30413"/>
    </ligand>
    <ligandPart>
        <name>Fe</name>
        <dbReference type="ChEBI" id="CHEBI:18248"/>
    </ligandPart>
</feature>
<keyword evidence="10" id="KW-0472">Membrane</keyword>
<dbReference type="PANTHER" id="PTHR24305">
    <property type="entry name" value="CYTOCHROME P450"/>
    <property type="match status" value="1"/>
</dbReference>
<evidence type="ECO:0000256" key="5">
    <source>
        <dbReference type="ARBA" id="ARBA00022723"/>
    </source>
</evidence>
<dbReference type="Pfam" id="PF00067">
    <property type="entry name" value="p450"/>
    <property type="match status" value="1"/>
</dbReference>
<accession>A0A165EZU0</accession>
<dbReference type="PRINTS" id="PR00385">
    <property type="entry name" value="P450"/>
</dbReference>
<dbReference type="PANTHER" id="PTHR24305:SF166">
    <property type="entry name" value="CYTOCHROME P450 12A4, MITOCHONDRIAL-RELATED"/>
    <property type="match status" value="1"/>
</dbReference>
<evidence type="ECO:0000256" key="9">
    <source>
        <dbReference type="PIRSR" id="PIRSR602401-1"/>
    </source>
</evidence>
<dbReference type="CDD" id="cd11061">
    <property type="entry name" value="CYP67-like"/>
    <property type="match status" value="1"/>
</dbReference>
<comment type="pathway">
    <text evidence="2">Secondary metabolite biosynthesis.</text>
</comment>
<comment type="similarity">
    <text evidence="3">Belongs to the cytochrome P450 family.</text>
</comment>
<dbReference type="InterPro" id="IPR050121">
    <property type="entry name" value="Cytochrome_P450_monoxygenase"/>
</dbReference>
<dbReference type="GO" id="GO:0004497">
    <property type="term" value="F:monooxygenase activity"/>
    <property type="evidence" value="ECO:0007669"/>
    <property type="project" value="UniProtKB-KW"/>
</dbReference>
<dbReference type="AlphaFoldDB" id="A0A165EZU0"/>
<keyword evidence="12" id="KW-1185">Reference proteome</keyword>
<evidence type="ECO:0000256" key="1">
    <source>
        <dbReference type="ARBA" id="ARBA00001971"/>
    </source>
</evidence>
<dbReference type="InterPro" id="IPR001128">
    <property type="entry name" value="Cyt_P450"/>
</dbReference>
<evidence type="ECO:0000256" key="10">
    <source>
        <dbReference type="SAM" id="Phobius"/>
    </source>
</evidence>
<reference evidence="11 12" key="1">
    <citation type="journal article" date="2016" name="Mol. Biol. Evol.">
        <title>Comparative Genomics of Early-Diverging Mushroom-Forming Fungi Provides Insights into the Origins of Lignocellulose Decay Capabilities.</title>
        <authorList>
            <person name="Nagy L.G."/>
            <person name="Riley R."/>
            <person name="Tritt A."/>
            <person name="Adam C."/>
            <person name="Daum C."/>
            <person name="Floudas D."/>
            <person name="Sun H."/>
            <person name="Yadav J.S."/>
            <person name="Pangilinan J."/>
            <person name="Larsson K.H."/>
            <person name="Matsuura K."/>
            <person name="Barry K."/>
            <person name="Labutti K."/>
            <person name="Kuo R."/>
            <person name="Ohm R.A."/>
            <person name="Bhattacharya S.S."/>
            <person name="Shirouzu T."/>
            <person name="Yoshinaga Y."/>
            <person name="Martin F.M."/>
            <person name="Grigoriev I.V."/>
            <person name="Hibbett D.S."/>
        </authorList>
    </citation>
    <scope>NUCLEOTIDE SEQUENCE [LARGE SCALE GENOMIC DNA]</scope>
    <source>
        <strain evidence="11 12">93-53</strain>
    </source>
</reference>
<evidence type="ECO:0000256" key="3">
    <source>
        <dbReference type="ARBA" id="ARBA00010617"/>
    </source>
</evidence>
<gene>
    <name evidence="11" type="ORF">LAESUDRAFT_697512</name>
</gene>
<evidence type="ECO:0000313" key="11">
    <source>
        <dbReference type="EMBL" id="KZT08069.1"/>
    </source>
</evidence>
<dbReference type="GeneID" id="63823339"/>
<dbReference type="EMBL" id="KV427616">
    <property type="protein sequence ID" value="KZT08069.1"/>
    <property type="molecule type" value="Genomic_DNA"/>
</dbReference>
<name>A0A165EZU0_9APHY</name>
<evidence type="ECO:0000256" key="4">
    <source>
        <dbReference type="ARBA" id="ARBA00022617"/>
    </source>
</evidence>
<dbReference type="PRINTS" id="PR00463">
    <property type="entry name" value="EP450I"/>
</dbReference>
<keyword evidence="5 9" id="KW-0479">Metal-binding</keyword>
<keyword evidence="7 9" id="KW-0408">Iron</keyword>
<dbReference type="GO" id="GO:0020037">
    <property type="term" value="F:heme binding"/>
    <property type="evidence" value="ECO:0007669"/>
    <property type="project" value="InterPro"/>
</dbReference>
<dbReference type="Proteomes" id="UP000076871">
    <property type="component" value="Unassembled WGS sequence"/>
</dbReference>
<keyword evidence="6" id="KW-0560">Oxidoreductase</keyword>
<dbReference type="Gene3D" id="1.10.630.10">
    <property type="entry name" value="Cytochrome P450"/>
    <property type="match status" value="1"/>
</dbReference>
<evidence type="ECO:0000256" key="7">
    <source>
        <dbReference type="ARBA" id="ARBA00023004"/>
    </source>
</evidence>
<dbReference type="GO" id="GO:0005506">
    <property type="term" value="F:iron ion binding"/>
    <property type="evidence" value="ECO:0007669"/>
    <property type="project" value="InterPro"/>
</dbReference>
<feature type="transmembrane region" description="Helical" evidence="10">
    <location>
        <begin position="58"/>
        <end position="80"/>
    </location>
</feature>
<feature type="transmembrane region" description="Helical" evidence="10">
    <location>
        <begin position="33"/>
        <end position="51"/>
    </location>
</feature>
<evidence type="ECO:0000256" key="6">
    <source>
        <dbReference type="ARBA" id="ARBA00023002"/>
    </source>
</evidence>
<dbReference type="STRING" id="1314785.A0A165EZU0"/>
<dbReference type="OrthoDB" id="6692864at2759"/>
<keyword evidence="10" id="KW-1133">Transmembrane helix</keyword>
<evidence type="ECO:0000256" key="8">
    <source>
        <dbReference type="ARBA" id="ARBA00023033"/>
    </source>
</evidence>
<dbReference type="InterPro" id="IPR002401">
    <property type="entry name" value="Cyt_P450_E_grp-I"/>
</dbReference>
<keyword evidence="4 9" id="KW-0349">Heme</keyword>
<evidence type="ECO:0000256" key="2">
    <source>
        <dbReference type="ARBA" id="ARBA00005179"/>
    </source>
</evidence>
<sequence length="565" mass="63473">MASILMRSEGALAVAAAAMTSYVWFRKYEPSDAISLVILLGLVPTTAAAFAKGPMEPILATLVVAYLLYYGVLLLLIAAYRLSPIHPLHHYPGPFTCKLSKFWLVYLTYKGKQHVYFHTLHRMYGPVVRVGPNELSIVDVELIPSIMGTNGMPKGPMWDGRKISRSSGPPNVKGNLVGARNKEDHAEMRRVWNRAFTTASVKKYEPIVIRRASQLVEELKRRCSQDPEDGREGMEVDLARWVSCFSFDFMGDFVFGGAFELMRDGDKEGLLHTLDQGLVLPAMTQHIPWCIRAVQAMPFLGKQTILLGRIAYQQVTRRLKEGSIYDDLFYHLSDEAKVEKERPSFHVIMSNSMTGLIAGSDTAATALSSIFFLLCIHSGCFERLRDEVDDAFPPRKGEPTDTAKLAKMEYLNAVINEALRIYPPAPTTLQRAPTRGSGGHLLGPNFFVPEGTAVYVPPFAIHRDPRYFSPDPERFWPERWLPGAEDAGACTVKEAFIPFSTGPANCVGKPLALMEMRMVVAYMIQAFDFRLQPEYDQDEWERKLQDFLVLQKGMLPVILSVRQPM</sequence>
<comment type="cofactor">
    <cofactor evidence="1 9">
        <name>heme</name>
        <dbReference type="ChEBI" id="CHEBI:30413"/>
    </cofactor>
</comment>
<organism evidence="11 12">
    <name type="scientific">Laetiporus sulphureus 93-53</name>
    <dbReference type="NCBI Taxonomy" id="1314785"/>
    <lineage>
        <taxon>Eukaryota</taxon>
        <taxon>Fungi</taxon>
        <taxon>Dikarya</taxon>
        <taxon>Basidiomycota</taxon>
        <taxon>Agaricomycotina</taxon>
        <taxon>Agaricomycetes</taxon>
        <taxon>Polyporales</taxon>
        <taxon>Laetiporus</taxon>
    </lineage>
</organism>
<keyword evidence="10" id="KW-0812">Transmembrane</keyword>
<evidence type="ECO:0000313" key="12">
    <source>
        <dbReference type="Proteomes" id="UP000076871"/>
    </source>
</evidence>
<dbReference type="GO" id="GO:0016705">
    <property type="term" value="F:oxidoreductase activity, acting on paired donors, with incorporation or reduction of molecular oxygen"/>
    <property type="evidence" value="ECO:0007669"/>
    <property type="project" value="InterPro"/>
</dbReference>
<proteinExistence type="inferred from homology"/>